<dbReference type="Proteomes" id="UP001456224">
    <property type="component" value="Chromosome"/>
</dbReference>
<keyword evidence="2" id="KW-1185">Reference proteome</keyword>
<sequence>MSATANWSYTATAQVRPFVSRDQWTGEAVYGDAYDIACTWTADNSQERMAGGQGGSQGAEFIAKHTIFTEDPRPQYLDLIMFDGSDGWEEIRAVMTWDMSPFGEAPDYKLVT</sequence>
<name>A0ABZ2S9Z0_9BURK</name>
<dbReference type="RefSeq" id="WP_338881568.1">
    <property type="nucleotide sequence ID" value="NZ_CP148753.1"/>
</dbReference>
<evidence type="ECO:0000313" key="2">
    <source>
        <dbReference type="Proteomes" id="UP001456224"/>
    </source>
</evidence>
<organism evidence="1 2">
    <name type="scientific">Achromobacter veterisilvae</name>
    <dbReference type="NCBI Taxonomy" id="2069367"/>
    <lineage>
        <taxon>Bacteria</taxon>
        <taxon>Pseudomonadati</taxon>
        <taxon>Pseudomonadota</taxon>
        <taxon>Betaproteobacteria</taxon>
        <taxon>Burkholderiales</taxon>
        <taxon>Alcaligenaceae</taxon>
        <taxon>Achromobacter</taxon>
    </lineage>
</organism>
<gene>
    <name evidence="1" type="ORF">WHX56_14180</name>
</gene>
<accession>A0ABZ2S9Z0</accession>
<protein>
    <submittedName>
        <fullName evidence="1">Uncharacterized protein</fullName>
    </submittedName>
</protein>
<reference evidence="1 2" key="1">
    <citation type="submission" date="2024-03" db="EMBL/GenBank/DDBJ databases">
        <title>Reference genomes for the five species model microbial community.</title>
        <authorList>
            <person name="Padfield D."/>
        </authorList>
    </citation>
    <scope>NUCLEOTIDE SEQUENCE [LARGE SCALE GENOMIC DNA]</scope>
    <source>
        <strain evidence="1 2">AB1</strain>
    </source>
</reference>
<proteinExistence type="predicted"/>
<evidence type="ECO:0000313" key="1">
    <source>
        <dbReference type="EMBL" id="WXR76593.1"/>
    </source>
</evidence>
<dbReference type="EMBL" id="CP148753">
    <property type="protein sequence ID" value="WXR76593.1"/>
    <property type="molecule type" value="Genomic_DNA"/>
</dbReference>